<evidence type="ECO:0000313" key="2">
    <source>
        <dbReference type="EMBL" id="KQJ85089.1"/>
    </source>
</evidence>
<protein>
    <submittedName>
        <fullName evidence="2 3">Uncharacterized protein</fullName>
    </submittedName>
</protein>
<proteinExistence type="predicted"/>
<name>A0A0Q3P7U1_BRADI</name>
<gene>
    <name evidence="2" type="ORF">BRADI_5g24825v3</name>
</gene>
<dbReference type="EnsemblPlants" id="KQJ85089">
    <property type="protein sequence ID" value="KQJ85089"/>
    <property type="gene ID" value="BRADI_5g24825v3"/>
</dbReference>
<dbReference type="Proteomes" id="UP000008810">
    <property type="component" value="Chromosome 5"/>
</dbReference>
<keyword evidence="4" id="KW-1185">Reference proteome</keyword>
<organism evidence="2">
    <name type="scientific">Brachypodium distachyon</name>
    <name type="common">Purple false brome</name>
    <name type="synonym">Trachynia distachya</name>
    <dbReference type="NCBI Taxonomy" id="15368"/>
    <lineage>
        <taxon>Eukaryota</taxon>
        <taxon>Viridiplantae</taxon>
        <taxon>Streptophyta</taxon>
        <taxon>Embryophyta</taxon>
        <taxon>Tracheophyta</taxon>
        <taxon>Spermatophyta</taxon>
        <taxon>Magnoliopsida</taxon>
        <taxon>Liliopsida</taxon>
        <taxon>Poales</taxon>
        <taxon>Poaceae</taxon>
        <taxon>BOP clade</taxon>
        <taxon>Pooideae</taxon>
        <taxon>Stipodae</taxon>
        <taxon>Brachypodieae</taxon>
        <taxon>Brachypodium</taxon>
    </lineage>
</organism>
<dbReference type="AlphaFoldDB" id="A0A0Q3P7U1"/>
<dbReference type="InParanoid" id="A0A0Q3P7U1"/>
<dbReference type="Gramene" id="KQJ85089">
    <property type="protein sequence ID" value="KQJ85089"/>
    <property type="gene ID" value="BRADI_5g24825v3"/>
</dbReference>
<dbReference type="OrthoDB" id="671759at2759"/>
<dbReference type="FunCoup" id="A0A0Q3P7U1">
    <property type="interactions" value="5"/>
</dbReference>
<reference evidence="2 3" key="1">
    <citation type="journal article" date="2010" name="Nature">
        <title>Genome sequencing and analysis of the model grass Brachypodium distachyon.</title>
        <authorList>
            <consortium name="International Brachypodium Initiative"/>
        </authorList>
    </citation>
    <scope>NUCLEOTIDE SEQUENCE [LARGE SCALE GENOMIC DNA]</scope>
    <source>
        <strain evidence="2 3">Bd21</strain>
    </source>
</reference>
<dbReference type="EMBL" id="CM000884">
    <property type="protein sequence ID" value="KQJ85089.1"/>
    <property type="molecule type" value="Genomic_DNA"/>
</dbReference>
<evidence type="ECO:0000313" key="3">
    <source>
        <dbReference type="EnsemblPlants" id="KQJ85089"/>
    </source>
</evidence>
<reference evidence="2" key="2">
    <citation type="submission" date="2017-06" db="EMBL/GenBank/DDBJ databases">
        <title>WGS assembly of Brachypodium distachyon.</title>
        <authorList>
            <consortium name="The International Brachypodium Initiative"/>
            <person name="Lucas S."/>
            <person name="Harmon-Smith M."/>
            <person name="Lail K."/>
            <person name="Tice H."/>
            <person name="Grimwood J."/>
            <person name="Bruce D."/>
            <person name="Barry K."/>
            <person name="Shu S."/>
            <person name="Lindquist E."/>
            <person name="Wang M."/>
            <person name="Pitluck S."/>
            <person name="Vogel J.P."/>
            <person name="Garvin D.F."/>
            <person name="Mockler T.C."/>
            <person name="Schmutz J."/>
            <person name="Rokhsar D."/>
            <person name="Bevan M.W."/>
        </authorList>
    </citation>
    <scope>NUCLEOTIDE SEQUENCE</scope>
    <source>
        <strain evidence="2">Bd21</strain>
    </source>
</reference>
<reference evidence="3" key="3">
    <citation type="submission" date="2018-08" db="UniProtKB">
        <authorList>
            <consortium name="EnsemblPlants"/>
        </authorList>
    </citation>
    <scope>IDENTIFICATION</scope>
    <source>
        <strain evidence="3">cv. Bd21</strain>
    </source>
</reference>
<evidence type="ECO:0000313" key="4">
    <source>
        <dbReference type="Proteomes" id="UP000008810"/>
    </source>
</evidence>
<accession>A0A0Q3P7U1</accession>
<feature type="region of interest" description="Disordered" evidence="1">
    <location>
        <begin position="64"/>
        <end position="84"/>
    </location>
</feature>
<sequence>MARLAAVVRWCGGRRRRQRCGGTRTTATVWLGGGRRRLAVSRLLRWRLVAQLLQPIRKALMNMAHQEGPQRQPQQQQLPPPPPLMLSFPFVGTLSIPAVVVA</sequence>
<evidence type="ECO:0000256" key="1">
    <source>
        <dbReference type="SAM" id="MobiDB-lite"/>
    </source>
</evidence>